<gene>
    <name evidence="3" type="ORF">SAMN02745130_00262</name>
</gene>
<sequence>MLQDLVFILIGQSNMVGWTESLFGQLPDWLKIKPIQVEFHQHGRKMEFHQQPGGRIGPEVAFAKYLAAWYPGRKIRILKLAVGGTSIYDWARLWNPRLSFRMTESTIQTSLYALLKRQIEVSQILTQGNTVQAFIWMQGERDARYPLAADAYLGNLKAFITDLRREYASPQAAFILGRINPPKAQHPAVDVLRKAQEVVTTQMPRTVWVNTDALSKAADQIHYNTLGSVGLGRHFAYEVRRFYRP</sequence>
<dbReference type="OrthoDB" id="9795554at2"/>
<dbReference type="Gene3D" id="3.40.50.1110">
    <property type="entry name" value="SGNH hydrolase"/>
    <property type="match status" value="1"/>
</dbReference>
<dbReference type="EMBL" id="FUYB01000001">
    <property type="protein sequence ID" value="SKA68321.1"/>
    <property type="molecule type" value="Genomic_DNA"/>
</dbReference>
<protein>
    <recommendedName>
        <fullName evidence="2">Sialate O-acetylesterase domain-containing protein</fullName>
    </recommendedName>
</protein>
<accession>A0A1T4VUZ0</accession>
<dbReference type="STRING" id="92487.SAMN02745130_00262"/>
<evidence type="ECO:0000313" key="4">
    <source>
        <dbReference type="Proteomes" id="UP000190460"/>
    </source>
</evidence>
<name>A0A1T4VUZ0_9GAMM</name>
<feature type="domain" description="Sialate O-acetylesterase" evidence="2">
    <location>
        <begin position="6"/>
        <end position="238"/>
    </location>
</feature>
<dbReference type="InterPro" id="IPR036514">
    <property type="entry name" value="SGNH_hydro_sf"/>
</dbReference>
<evidence type="ECO:0000256" key="1">
    <source>
        <dbReference type="ARBA" id="ARBA00022801"/>
    </source>
</evidence>
<organism evidence="3 4">
    <name type="scientific">Thiothrix eikelboomii</name>
    <dbReference type="NCBI Taxonomy" id="92487"/>
    <lineage>
        <taxon>Bacteria</taxon>
        <taxon>Pseudomonadati</taxon>
        <taxon>Pseudomonadota</taxon>
        <taxon>Gammaproteobacteria</taxon>
        <taxon>Thiotrichales</taxon>
        <taxon>Thiotrichaceae</taxon>
        <taxon>Thiothrix</taxon>
    </lineage>
</organism>
<dbReference type="InterPro" id="IPR052940">
    <property type="entry name" value="Carb_Esterase_6"/>
</dbReference>
<reference evidence="3 4" key="1">
    <citation type="submission" date="2017-02" db="EMBL/GenBank/DDBJ databases">
        <authorList>
            <person name="Peterson S.W."/>
        </authorList>
    </citation>
    <scope>NUCLEOTIDE SEQUENCE [LARGE SCALE GENOMIC DNA]</scope>
    <source>
        <strain evidence="3 4">ATCC 49788</strain>
    </source>
</reference>
<dbReference type="Pfam" id="PF03629">
    <property type="entry name" value="SASA"/>
    <property type="match status" value="1"/>
</dbReference>
<dbReference type="Proteomes" id="UP000190460">
    <property type="component" value="Unassembled WGS sequence"/>
</dbReference>
<proteinExistence type="predicted"/>
<dbReference type="InterPro" id="IPR005181">
    <property type="entry name" value="SASA"/>
</dbReference>
<dbReference type="RefSeq" id="WP_078920767.1">
    <property type="nucleotide sequence ID" value="NZ_FUYB01000001.1"/>
</dbReference>
<dbReference type="PANTHER" id="PTHR31988">
    <property type="entry name" value="ESTERASE, PUTATIVE (DUF303)-RELATED"/>
    <property type="match status" value="1"/>
</dbReference>
<dbReference type="PANTHER" id="PTHR31988:SF19">
    <property type="entry name" value="9-O-ACETYL-N-ACETYLNEURAMINIC ACID DEACETYLASE-RELATED"/>
    <property type="match status" value="1"/>
</dbReference>
<evidence type="ECO:0000313" key="3">
    <source>
        <dbReference type="EMBL" id="SKA68321.1"/>
    </source>
</evidence>
<keyword evidence="1" id="KW-0378">Hydrolase</keyword>
<evidence type="ECO:0000259" key="2">
    <source>
        <dbReference type="Pfam" id="PF03629"/>
    </source>
</evidence>
<dbReference type="AlphaFoldDB" id="A0A1T4VUZ0"/>
<keyword evidence="4" id="KW-1185">Reference proteome</keyword>
<dbReference type="SUPFAM" id="SSF52266">
    <property type="entry name" value="SGNH hydrolase"/>
    <property type="match status" value="1"/>
</dbReference>
<dbReference type="GO" id="GO:0016788">
    <property type="term" value="F:hydrolase activity, acting on ester bonds"/>
    <property type="evidence" value="ECO:0007669"/>
    <property type="project" value="UniProtKB-ARBA"/>
</dbReference>